<comment type="similarity">
    <text evidence="13">Belongs to the G-protein coupled receptor 1 family.</text>
</comment>
<dbReference type="HOGENOM" id="CLU_009579_6_4_1"/>
<dbReference type="InParanoid" id="A7S4A0"/>
<comment type="subcellular location">
    <subcellularLocation>
        <location evidence="1">Cell membrane</location>
        <topology evidence="1">Multi-pass membrane protein</topology>
    </subcellularLocation>
</comment>
<feature type="domain" description="G-protein coupled receptors family 1 profile" evidence="15">
    <location>
        <begin position="44"/>
        <end position="308"/>
    </location>
</feature>
<dbReference type="SUPFAM" id="SSF81321">
    <property type="entry name" value="Family A G protein-coupled receptor-like"/>
    <property type="match status" value="1"/>
</dbReference>
<dbReference type="eggNOG" id="KOG4219">
    <property type="taxonomic scope" value="Eukaryota"/>
</dbReference>
<feature type="transmembrane region" description="Helical" evidence="14">
    <location>
        <begin position="147"/>
        <end position="168"/>
    </location>
</feature>
<dbReference type="PROSITE" id="PS50262">
    <property type="entry name" value="G_PROTEIN_RECEP_F1_2"/>
    <property type="match status" value="1"/>
</dbReference>
<keyword evidence="9" id="KW-0325">Glycoprotein</keyword>
<dbReference type="GO" id="GO:0004930">
    <property type="term" value="F:G protein-coupled receptor activity"/>
    <property type="evidence" value="ECO:0000318"/>
    <property type="project" value="GO_Central"/>
</dbReference>
<dbReference type="AlphaFoldDB" id="A7S4A0"/>
<evidence type="ECO:0000256" key="9">
    <source>
        <dbReference type="ARBA" id="ARBA00023180"/>
    </source>
</evidence>
<keyword evidence="3 13" id="KW-0812">Transmembrane</keyword>
<evidence type="ECO:0000256" key="5">
    <source>
        <dbReference type="ARBA" id="ARBA00023040"/>
    </source>
</evidence>
<evidence type="ECO:0000256" key="11">
    <source>
        <dbReference type="ARBA" id="ARBA00067939"/>
    </source>
</evidence>
<evidence type="ECO:0000256" key="13">
    <source>
        <dbReference type="RuleBase" id="RU000688"/>
    </source>
</evidence>
<dbReference type="GO" id="GO:0007186">
    <property type="term" value="P:G protein-coupled receptor signaling pathway"/>
    <property type="evidence" value="ECO:0000318"/>
    <property type="project" value="GO_Central"/>
</dbReference>
<dbReference type="STRING" id="45351.A7S4A0"/>
<dbReference type="InterPro" id="IPR017452">
    <property type="entry name" value="GPCR_Rhodpsn_7TM"/>
</dbReference>
<sequence>MAEDNGSRAFNLTRGSIAGTAATTASVLVVTAFLGFVSLGGVFGNGLVVCVIKRLRWHGKQSSVHTFLLHLALSDLMVCCVCIPLTITANFVALDSSNTLHSIVCKTMRFFQFLAPTVSISLLTVISIDRFLVIVKPLRKTFLRRSTWLIIFAWTYSIIQFLPTFYLARIDNISIDNSTVGYCTPIPNNTSEGLGYLMFLAFCAFVLPLTTMCVMYTSICRVVWRRHEQLHDNSTAISGETLFRRSKRRILKMLLIVVAAFMFCWLPFVAYAGFVEPYLETFPNPGDLIRLASYCLGLTNSLINPVIYFFSNVVLRKSCIDLLCCRKFNFPANLQYAWSPAISRRMITSRGSSLIPDISSLRHSLHRR</sequence>
<dbReference type="GO" id="GO:0005929">
    <property type="term" value="C:cilium"/>
    <property type="evidence" value="ECO:0007669"/>
    <property type="project" value="UniProtKB-ARBA"/>
</dbReference>
<keyword evidence="10 13" id="KW-0807">Transducer</keyword>
<feature type="transmembrane region" description="Helical" evidence="14">
    <location>
        <begin position="64"/>
        <end position="93"/>
    </location>
</feature>
<dbReference type="Gene3D" id="1.20.1070.10">
    <property type="entry name" value="Rhodopsin 7-helix transmembrane proteins"/>
    <property type="match status" value="1"/>
</dbReference>
<evidence type="ECO:0000259" key="15">
    <source>
        <dbReference type="PROSITE" id="PS50262"/>
    </source>
</evidence>
<evidence type="ECO:0000256" key="3">
    <source>
        <dbReference type="ARBA" id="ARBA00022692"/>
    </source>
</evidence>
<keyword evidence="4 14" id="KW-1133">Transmembrane helix</keyword>
<proteinExistence type="inferred from homology"/>
<keyword evidence="8 13" id="KW-0675">Receptor</keyword>
<dbReference type="GO" id="GO:0005886">
    <property type="term" value="C:plasma membrane"/>
    <property type="evidence" value="ECO:0000318"/>
    <property type="project" value="GO_Central"/>
</dbReference>
<evidence type="ECO:0000256" key="14">
    <source>
        <dbReference type="SAM" id="Phobius"/>
    </source>
</evidence>
<dbReference type="CDD" id="cd00637">
    <property type="entry name" value="7tm_classA_rhodopsin-like"/>
    <property type="match status" value="1"/>
</dbReference>
<keyword evidence="6 14" id="KW-0472">Membrane</keyword>
<feature type="transmembrane region" description="Helical" evidence="14">
    <location>
        <begin position="27"/>
        <end position="52"/>
    </location>
</feature>
<protein>
    <recommendedName>
        <fullName evidence="11">Probable G-protein coupled receptor 19</fullName>
    </recommendedName>
</protein>
<evidence type="ECO:0000256" key="7">
    <source>
        <dbReference type="ARBA" id="ARBA00023157"/>
    </source>
</evidence>
<feature type="transmembrane region" description="Helical" evidence="14">
    <location>
        <begin position="253"/>
        <end position="271"/>
    </location>
</feature>
<accession>A7S4A0</accession>
<comment type="function">
    <text evidence="12">G-protein coupled receptor that plays a role in the regulation of circadian rhythms and energy metabolism. Participates in maintaining proper circadian gene expression in the suprachiasmatic nucleus (SCN), the locus of the master circadian clock in the brain. May function as a coordinator of aging-associated metabolic dysfunction, stress response, DNA integrity management, and eventual senescence. Upon binding to adropin, modulates mitochondrial energy metabolism via the p44/42-PDK4 signaling pathway, influencing pyruvate dehydrogenase activity.</text>
</comment>
<dbReference type="FunFam" id="1.20.1070.10:FF:000165">
    <property type="entry name" value="Probable G-protein coupled receptor 19"/>
    <property type="match status" value="1"/>
</dbReference>
<evidence type="ECO:0000256" key="6">
    <source>
        <dbReference type="ARBA" id="ARBA00023136"/>
    </source>
</evidence>
<organism evidence="16 17">
    <name type="scientific">Nematostella vectensis</name>
    <name type="common">Starlet sea anemone</name>
    <dbReference type="NCBI Taxonomy" id="45351"/>
    <lineage>
        <taxon>Eukaryota</taxon>
        <taxon>Metazoa</taxon>
        <taxon>Cnidaria</taxon>
        <taxon>Anthozoa</taxon>
        <taxon>Hexacorallia</taxon>
        <taxon>Actiniaria</taxon>
        <taxon>Edwardsiidae</taxon>
        <taxon>Nematostella</taxon>
    </lineage>
</organism>
<dbReference type="OMA" id="TFYLARI"/>
<dbReference type="PANTHER" id="PTHR45695:SF22">
    <property type="entry name" value="G-PROTEIN COUPLED RECEPTORS FAMILY 1 PROFILE DOMAIN-CONTAINING PROTEIN"/>
    <property type="match status" value="1"/>
</dbReference>
<dbReference type="EMBL" id="DS469577">
    <property type="protein sequence ID" value="EDO41480.1"/>
    <property type="molecule type" value="Genomic_DNA"/>
</dbReference>
<dbReference type="PROSITE" id="PS00237">
    <property type="entry name" value="G_PROTEIN_RECEP_F1_1"/>
    <property type="match status" value="1"/>
</dbReference>
<dbReference type="InterPro" id="IPR000276">
    <property type="entry name" value="GPCR_Rhodpsn"/>
</dbReference>
<feature type="transmembrane region" description="Helical" evidence="14">
    <location>
        <begin position="291"/>
        <end position="310"/>
    </location>
</feature>
<dbReference type="Proteomes" id="UP000001593">
    <property type="component" value="Unassembled WGS sequence"/>
</dbReference>
<dbReference type="PANTHER" id="PTHR45695">
    <property type="entry name" value="LEUCOKININ RECEPTOR-RELATED"/>
    <property type="match status" value="1"/>
</dbReference>
<evidence type="ECO:0000256" key="1">
    <source>
        <dbReference type="ARBA" id="ARBA00004651"/>
    </source>
</evidence>
<reference evidence="16 17" key="1">
    <citation type="journal article" date="2007" name="Science">
        <title>Sea anemone genome reveals ancestral eumetazoan gene repertoire and genomic organization.</title>
        <authorList>
            <person name="Putnam N.H."/>
            <person name="Srivastava M."/>
            <person name="Hellsten U."/>
            <person name="Dirks B."/>
            <person name="Chapman J."/>
            <person name="Salamov A."/>
            <person name="Terry A."/>
            <person name="Shapiro H."/>
            <person name="Lindquist E."/>
            <person name="Kapitonov V.V."/>
            <person name="Jurka J."/>
            <person name="Genikhovich G."/>
            <person name="Grigoriev I.V."/>
            <person name="Lucas S.M."/>
            <person name="Steele R.E."/>
            <person name="Finnerty J.R."/>
            <person name="Technau U."/>
            <person name="Martindale M.Q."/>
            <person name="Rokhsar D.S."/>
        </authorList>
    </citation>
    <scope>NUCLEOTIDE SEQUENCE [LARGE SCALE GENOMIC DNA]</scope>
    <source>
        <strain evidence="17">CH2 X CH6</strain>
    </source>
</reference>
<evidence type="ECO:0000256" key="8">
    <source>
        <dbReference type="ARBA" id="ARBA00023170"/>
    </source>
</evidence>
<dbReference type="GO" id="GO:0032870">
    <property type="term" value="P:cellular response to hormone stimulus"/>
    <property type="evidence" value="ECO:0000318"/>
    <property type="project" value="GO_Central"/>
</dbReference>
<gene>
    <name evidence="16" type="ORF">NEMVEDRAFT_v1g206578</name>
</gene>
<dbReference type="PRINTS" id="PR00237">
    <property type="entry name" value="GPCRRHODOPSN"/>
</dbReference>
<evidence type="ECO:0000313" key="17">
    <source>
        <dbReference type="Proteomes" id="UP000001593"/>
    </source>
</evidence>
<dbReference type="Pfam" id="PF00001">
    <property type="entry name" value="7tm_1"/>
    <property type="match status" value="1"/>
</dbReference>
<dbReference type="PhylomeDB" id="A7S4A0"/>
<keyword evidence="17" id="KW-1185">Reference proteome</keyword>
<feature type="transmembrane region" description="Helical" evidence="14">
    <location>
        <begin position="113"/>
        <end position="135"/>
    </location>
</feature>
<evidence type="ECO:0000313" key="16">
    <source>
        <dbReference type="EMBL" id="EDO41480.1"/>
    </source>
</evidence>
<evidence type="ECO:0000256" key="2">
    <source>
        <dbReference type="ARBA" id="ARBA00022475"/>
    </source>
</evidence>
<evidence type="ECO:0000256" key="4">
    <source>
        <dbReference type="ARBA" id="ARBA00022989"/>
    </source>
</evidence>
<name>A7S4A0_NEMVE</name>
<feature type="transmembrane region" description="Helical" evidence="14">
    <location>
        <begin position="194"/>
        <end position="216"/>
    </location>
</feature>
<keyword evidence="2" id="KW-1003">Cell membrane</keyword>
<keyword evidence="7" id="KW-1015">Disulfide bond</keyword>
<evidence type="ECO:0000256" key="10">
    <source>
        <dbReference type="ARBA" id="ARBA00023224"/>
    </source>
</evidence>
<keyword evidence="5 13" id="KW-0297">G-protein coupled receptor</keyword>
<evidence type="ECO:0000256" key="12">
    <source>
        <dbReference type="ARBA" id="ARBA00093282"/>
    </source>
</evidence>
<dbReference type="KEGG" id="nve:5513222"/>